<evidence type="ECO:0000313" key="2">
    <source>
        <dbReference type="Proteomes" id="UP000031637"/>
    </source>
</evidence>
<dbReference type="InterPro" id="IPR011697">
    <property type="entry name" value="Peptidase_C26"/>
</dbReference>
<dbReference type="STRING" id="1223802.SUTH_01459"/>
<dbReference type="CDD" id="cd01745">
    <property type="entry name" value="GATase1_2"/>
    <property type="match status" value="1"/>
</dbReference>
<dbReference type="PANTHER" id="PTHR43235">
    <property type="entry name" value="GLUTAMINE AMIDOTRANSFERASE PB2B2.05-RELATED"/>
    <property type="match status" value="1"/>
</dbReference>
<dbReference type="Gene3D" id="3.40.50.880">
    <property type="match status" value="1"/>
</dbReference>
<dbReference type="EMBL" id="AP012547">
    <property type="protein sequence ID" value="BAO29258.1"/>
    <property type="molecule type" value="Genomic_DNA"/>
</dbReference>
<keyword evidence="2" id="KW-1185">Reference proteome</keyword>
<proteinExistence type="predicted"/>
<keyword evidence="1" id="KW-0808">Transferase</keyword>
<dbReference type="GO" id="GO:0016740">
    <property type="term" value="F:transferase activity"/>
    <property type="evidence" value="ECO:0007669"/>
    <property type="project" value="UniProtKB-KW"/>
</dbReference>
<dbReference type="GO" id="GO:0033969">
    <property type="term" value="F:gamma-glutamyl-gamma-aminobutyrate hydrolase activity"/>
    <property type="evidence" value="ECO:0007669"/>
    <property type="project" value="TreeGrafter"/>
</dbReference>
<dbReference type="Proteomes" id="UP000031637">
    <property type="component" value="Chromosome"/>
</dbReference>
<evidence type="ECO:0000313" key="1">
    <source>
        <dbReference type="EMBL" id="BAO29258.1"/>
    </source>
</evidence>
<protein>
    <submittedName>
        <fullName evidence="1">Putative glutamine amidotransferase</fullName>
    </submittedName>
</protein>
<dbReference type="GO" id="GO:0006598">
    <property type="term" value="P:polyamine catabolic process"/>
    <property type="evidence" value="ECO:0007669"/>
    <property type="project" value="TreeGrafter"/>
</dbReference>
<organism evidence="1 2">
    <name type="scientific">Sulfuritalea hydrogenivorans sk43H</name>
    <dbReference type="NCBI Taxonomy" id="1223802"/>
    <lineage>
        <taxon>Bacteria</taxon>
        <taxon>Pseudomonadati</taxon>
        <taxon>Pseudomonadota</taxon>
        <taxon>Betaproteobacteria</taxon>
        <taxon>Nitrosomonadales</taxon>
        <taxon>Sterolibacteriaceae</taxon>
        <taxon>Sulfuritalea</taxon>
    </lineage>
</organism>
<dbReference type="AlphaFoldDB" id="W0SHF8"/>
<dbReference type="RefSeq" id="WP_041098232.1">
    <property type="nucleotide sequence ID" value="NZ_AP012547.1"/>
</dbReference>
<accession>W0SHF8</accession>
<dbReference type="Pfam" id="PF07722">
    <property type="entry name" value="Peptidase_C26"/>
    <property type="match status" value="1"/>
</dbReference>
<sequence>MSRSLRIGLSPRLMHQVPAELGFRNKKLQYLEQSIAHWVMAHGALAFMLPTLVEHGEVERRAIRVSDYVRELDGLILQGGADVAPASYGGEALRPEWCGDRVRDLYEIELFWEFMIQGKPVLGICRGCQLINVALGGTLWQDLPTQAETSIDHNDPVRYDQLTHAIEFEPGASLRTIYGGLNGGIVTSIHHQAVRDLGKDLAVEARSGGDGIIEAIRWRGVGFVLGVQWHPEFHVPQDTRLLPREPLIEAFLRAAAVRKEEAHTA</sequence>
<name>W0SHF8_9PROT</name>
<dbReference type="SUPFAM" id="SSF52317">
    <property type="entry name" value="Class I glutamine amidotransferase-like"/>
    <property type="match status" value="1"/>
</dbReference>
<dbReference type="InterPro" id="IPR044668">
    <property type="entry name" value="PuuD-like"/>
</dbReference>
<dbReference type="HOGENOM" id="CLU_030756_2_1_4"/>
<gene>
    <name evidence="1" type="ORF">SUTH_01459</name>
</gene>
<dbReference type="InterPro" id="IPR029062">
    <property type="entry name" value="Class_I_gatase-like"/>
</dbReference>
<keyword evidence="1" id="KW-0315">Glutamine amidotransferase</keyword>
<dbReference type="KEGG" id="shd:SUTH_01459"/>
<reference evidence="1 2" key="1">
    <citation type="journal article" date="2014" name="Syst. Appl. Microbiol.">
        <title>Complete genomes of freshwater sulfur oxidizers Sulfuricella denitrificans skB26 and Sulfuritalea hydrogenivorans sk43H: genetic insights into the sulfur oxidation pathway of betaproteobacteria.</title>
        <authorList>
            <person name="Watanabe T."/>
            <person name="Kojima H."/>
            <person name="Fukui M."/>
        </authorList>
    </citation>
    <scope>NUCLEOTIDE SEQUENCE [LARGE SCALE GENOMIC DNA]</scope>
    <source>
        <strain evidence="1">DSM22779</strain>
    </source>
</reference>
<dbReference type="GO" id="GO:0005829">
    <property type="term" value="C:cytosol"/>
    <property type="evidence" value="ECO:0007669"/>
    <property type="project" value="TreeGrafter"/>
</dbReference>
<dbReference type="PROSITE" id="PS51273">
    <property type="entry name" value="GATASE_TYPE_1"/>
    <property type="match status" value="1"/>
</dbReference>
<dbReference type="PANTHER" id="PTHR43235:SF1">
    <property type="entry name" value="GLUTAMINE AMIDOTRANSFERASE PB2B2.05-RELATED"/>
    <property type="match status" value="1"/>
</dbReference>